<proteinExistence type="predicted"/>
<dbReference type="AlphaFoldDB" id="A0A5B0QFK2"/>
<comment type="caution">
    <text evidence="3">The sequence shown here is derived from an EMBL/GenBank/DDBJ whole genome shotgun (WGS) entry which is preliminary data.</text>
</comment>
<feature type="region of interest" description="Disordered" evidence="1">
    <location>
        <begin position="1"/>
        <end position="27"/>
    </location>
</feature>
<feature type="compositionally biased region" description="Basic residues" evidence="1">
    <location>
        <begin position="1"/>
        <end position="11"/>
    </location>
</feature>
<feature type="domain" description="Tet-like 2OG-Fe(II) oxygenase" evidence="2">
    <location>
        <begin position="117"/>
        <end position="322"/>
    </location>
</feature>
<keyword evidence="4" id="KW-1185">Reference proteome</keyword>
<evidence type="ECO:0000256" key="1">
    <source>
        <dbReference type="SAM" id="MobiDB-lite"/>
    </source>
</evidence>
<sequence>MGKNKCHKNKSSRVSSQRNKSKKAREKSLKIQASLGIRSASVVWHRVKYIPHNLYPGIPWVDDKPTRRPTASEIKAASDEVSTYRFLQSGLNLIMDPLDENSVIAIIKFTPYDELTSSQIDDLNYVSNFLHKSKQFLNSVSSCSRVWGGLMWAIGWRKSYDEDQIVGRYIKAFTETAIKAYDDHYLKSKRVGQIIGNLFKDLAQSPFEENRHLMQQYSIPAFESLEYGKTPEESACTPHITFTTNGFFNPPHKDKDDISKFAFVLFLPTRTSDYTLVDSSEYDIKSGPLIFPNHKFGINFDHQHGIVKMILQANKYTHCTMPHSNSSKFTRLGLSIQINSTLAHTCDKYERDLCS</sequence>
<evidence type="ECO:0000313" key="3">
    <source>
        <dbReference type="EMBL" id="KAA1111764.1"/>
    </source>
</evidence>
<accession>A0A5B0QFK2</accession>
<evidence type="ECO:0000259" key="2">
    <source>
        <dbReference type="Pfam" id="PF20515"/>
    </source>
</evidence>
<dbReference type="Pfam" id="PF20515">
    <property type="entry name" value="2OG-FeII_Oxy_6"/>
    <property type="match status" value="1"/>
</dbReference>
<reference evidence="3 4" key="1">
    <citation type="submission" date="2019-05" db="EMBL/GenBank/DDBJ databases">
        <title>Emergence of the Ug99 lineage of the wheat stem rust pathogen through somatic hybridization.</title>
        <authorList>
            <person name="Li F."/>
            <person name="Upadhyaya N.M."/>
            <person name="Sperschneider J."/>
            <person name="Matny O."/>
            <person name="Nguyen-Phuc H."/>
            <person name="Mago R."/>
            <person name="Raley C."/>
            <person name="Miller M.E."/>
            <person name="Silverstein K.A.T."/>
            <person name="Henningsen E."/>
            <person name="Hirsch C.D."/>
            <person name="Visser B."/>
            <person name="Pretorius Z.A."/>
            <person name="Steffenson B.J."/>
            <person name="Schwessinger B."/>
            <person name="Dodds P.N."/>
            <person name="Figueroa M."/>
        </authorList>
    </citation>
    <scope>NUCLEOTIDE SEQUENCE [LARGE SCALE GENOMIC DNA]</scope>
    <source>
        <strain evidence="3">21-0</strain>
    </source>
</reference>
<gene>
    <name evidence="3" type="ORF">PGT21_010938</name>
</gene>
<name>A0A5B0QFK2_PUCGR</name>
<protein>
    <recommendedName>
        <fullName evidence="2">Tet-like 2OG-Fe(II) oxygenase domain-containing protein</fullName>
    </recommendedName>
</protein>
<dbReference type="EMBL" id="VSWC01000016">
    <property type="protein sequence ID" value="KAA1111764.1"/>
    <property type="molecule type" value="Genomic_DNA"/>
</dbReference>
<evidence type="ECO:0000313" key="4">
    <source>
        <dbReference type="Proteomes" id="UP000324748"/>
    </source>
</evidence>
<dbReference type="Proteomes" id="UP000324748">
    <property type="component" value="Unassembled WGS sequence"/>
</dbReference>
<organism evidence="3 4">
    <name type="scientific">Puccinia graminis f. sp. tritici</name>
    <dbReference type="NCBI Taxonomy" id="56615"/>
    <lineage>
        <taxon>Eukaryota</taxon>
        <taxon>Fungi</taxon>
        <taxon>Dikarya</taxon>
        <taxon>Basidiomycota</taxon>
        <taxon>Pucciniomycotina</taxon>
        <taxon>Pucciniomycetes</taxon>
        <taxon>Pucciniales</taxon>
        <taxon>Pucciniaceae</taxon>
        <taxon>Puccinia</taxon>
    </lineage>
</organism>
<dbReference type="InterPro" id="IPR046798">
    <property type="entry name" value="2OG-FeII_Oxy_6"/>
</dbReference>
<dbReference type="OrthoDB" id="2504339at2759"/>